<dbReference type="Pfam" id="PF00126">
    <property type="entry name" value="HTH_1"/>
    <property type="match status" value="1"/>
</dbReference>
<dbReference type="Proteomes" id="UP000191135">
    <property type="component" value="Chromosome"/>
</dbReference>
<dbReference type="eggNOG" id="COG0583">
    <property type="taxonomic scope" value="Bacteria"/>
</dbReference>
<dbReference type="SUPFAM" id="SSF53850">
    <property type="entry name" value="Periplasmic binding protein-like II"/>
    <property type="match status" value="1"/>
</dbReference>
<keyword evidence="3" id="KW-0238">DNA-binding</keyword>
<dbReference type="InterPro" id="IPR036388">
    <property type="entry name" value="WH-like_DNA-bd_sf"/>
</dbReference>
<keyword evidence="4" id="KW-0804">Transcription</keyword>
<dbReference type="OrthoDB" id="9786526at2"/>
<dbReference type="RefSeq" id="WP_018065138.1">
    <property type="nucleotide sequence ID" value="NZ_AQWH01000011.1"/>
</dbReference>
<evidence type="ECO:0000256" key="3">
    <source>
        <dbReference type="ARBA" id="ARBA00023125"/>
    </source>
</evidence>
<dbReference type="InterPro" id="IPR000847">
    <property type="entry name" value="LysR_HTH_N"/>
</dbReference>
<evidence type="ECO:0000256" key="4">
    <source>
        <dbReference type="ARBA" id="ARBA00023163"/>
    </source>
</evidence>
<reference evidence="6 7" key="1">
    <citation type="submission" date="2017-03" db="EMBL/GenBank/DDBJ databases">
        <title>Foreign affairs: Plasmid Transfer between Roseobacters and Rhizobia.</title>
        <authorList>
            <person name="Bartling P."/>
            <person name="Bunk B."/>
            <person name="Overmann J."/>
            <person name="Brinkmann H."/>
            <person name="Petersen J."/>
        </authorList>
    </citation>
    <scope>NUCLEOTIDE SEQUENCE [LARGE SCALE GENOMIC DNA]</scope>
    <source>
        <strain evidence="6 7">MACL11</strain>
    </source>
</reference>
<dbReference type="STRING" id="1122214.Mame_01208"/>
<dbReference type="FunFam" id="1.10.10.10:FF:000001">
    <property type="entry name" value="LysR family transcriptional regulator"/>
    <property type="match status" value="1"/>
</dbReference>
<dbReference type="KEGG" id="mmed:Mame_01208"/>
<keyword evidence="7" id="KW-1185">Reference proteome</keyword>
<dbReference type="GO" id="GO:0003700">
    <property type="term" value="F:DNA-binding transcription factor activity"/>
    <property type="evidence" value="ECO:0007669"/>
    <property type="project" value="InterPro"/>
</dbReference>
<dbReference type="AlphaFoldDB" id="A0A1U9YYR0"/>
<dbReference type="PANTHER" id="PTHR30537">
    <property type="entry name" value="HTH-TYPE TRANSCRIPTIONAL REGULATOR"/>
    <property type="match status" value="1"/>
</dbReference>
<evidence type="ECO:0000313" key="6">
    <source>
        <dbReference type="EMBL" id="AQZ50577.1"/>
    </source>
</evidence>
<dbReference type="GO" id="GO:0006351">
    <property type="term" value="P:DNA-templated transcription"/>
    <property type="evidence" value="ECO:0007669"/>
    <property type="project" value="TreeGrafter"/>
</dbReference>
<evidence type="ECO:0000256" key="1">
    <source>
        <dbReference type="ARBA" id="ARBA00009437"/>
    </source>
</evidence>
<name>A0A1U9YYR0_9HYPH</name>
<comment type="similarity">
    <text evidence="1">Belongs to the LysR transcriptional regulatory family.</text>
</comment>
<evidence type="ECO:0000259" key="5">
    <source>
        <dbReference type="PROSITE" id="PS50931"/>
    </source>
</evidence>
<dbReference type="PANTHER" id="PTHR30537:SF5">
    <property type="entry name" value="HTH-TYPE TRANSCRIPTIONAL ACTIVATOR TTDR-RELATED"/>
    <property type="match status" value="1"/>
</dbReference>
<accession>A0A1U9YYR0</accession>
<dbReference type="GO" id="GO:0043565">
    <property type="term" value="F:sequence-specific DNA binding"/>
    <property type="evidence" value="ECO:0007669"/>
    <property type="project" value="TreeGrafter"/>
</dbReference>
<dbReference type="InterPro" id="IPR036390">
    <property type="entry name" value="WH_DNA-bd_sf"/>
</dbReference>
<dbReference type="Pfam" id="PF03466">
    <property type="entry name" value="LysR_substrate"/>
    <property type="match status" value="1"/>
</dbReference>
<evidence type="ECO:0000256" key="2">
    <source>
        <dbReference type="ARBA" id="ARBA00023015"/>
    </source>
</evidence>
<feature type="domain" description="HTH lysR-type" evidence="5">
    <location>
        <begin position="1"/>
        <end position="59"/>
    </location>
</feature>
<dbReference type="SUPFAM" id="SSF46785">
    <property type="entry name" value="Winged helix' DNA-binding domain"/>
    <property type="match status" value="1"/>
</dbReference>
<dbReference type="InterPro" id="IPR005119">
    <property type="entry name" value="LysR_subst-bd"/>
</dbReference>
<dbReference type="Gene3D" id="3.40.190.290">
    <property type="match status" value="1"/>
</dbReference>
<organism evidence="6 7">
    <name type="scientific">Martelella mediterranea DSM 17316</name>
    <dbReference type="NCBI Taxonomy" id="1122214"/>
    <lineage>
        <taxon>Bacteria</taxon>
        <taxon>Pseudomonadati</taxon>
        <taxon>Pseudomonadota</taxon>
        <taxon>Alphaproteobacteria</taxon>
        <taxon>Hyphomicrobiales</taxon>
        <taxon>Aurantimonadaceae</taxon>
        <taxon>Martelella</taxon>
    </lineage>
</organism>
<dbReference type="CDD" id="cd08422">
    <property type="entry name" value="PBP2_CrgA_like"/>
    <property type="match status" value="1"/>
</dbReference>
<dbReference type="EMBL" id="CP020330">
    <property type="protein sequence ID" value="AQZ50577.1"/>
    <property type="molecule type" value="Genomic_DNA"/>
</dbReference>
<dbReference type="InterPro" id="IPR058163">
    <property type="entry name" value="LysR-type_TF_proteobact-type"/>
</dbReference>
<dbReference type="PROSITE" id="PS50931">
    <property type="entry name" value="HTH_LYSR"/>
    <property type="match status" value="1"/>
</dbReference>
<protein>
    <submittedName>
        <fullName evidence="6">D-malate degradation protein R</fullName>
    </submittedName>
</protein>
<sequence length="311" mass="34400">MDRLTSMAVYVKAVDLGSFAAAADALGISPQMVSKHIVFLEDRVGATLLHRTTRRQNITDIGRAFYERCRLILSEAEAAEGLASEMHRHPKGLLKVNAPKTFGTLALAPFVTRFLEKYPDVQVEVTLEDRFVDPLEEGFDVTIRVGGTEGAGLASVPLACYELVVCAAPAYLDRHGAPQTPQDLTRHECLIFGQRAGHTPCRWLFTEDGREREVQVSGRLYSNDWMVLMRAAVEGHGVALGSDIILREELRAGRLVRLLADYRTPPRPMHALYPMRGKPSAKIMRFVEGLAEAFPPRPDGYPSARQASGMT</sequence>
<dbReference type="FunFam" id="3.40.190.290:FF:000001">
    <property type="entry name" value="Transcriptional regulator, LysR family"/>
    <property type="match status" value="1"/>
</dbReference>
<proteinExistence type="inferred from homology"/>
<keyword evidence="2" id="KW-0805">Transcription regulation</keyword>
<evidence type="ECO:0000313" key="7">
    <source>
        <dbReference type="Proteomes" id="UP000191135"/>
    </source>
</evidence>
<gene>
    <name evidence="6" type="primary">dmlR_2</name>
    <name evidence="6" type="ORF">Mame_01208</name>
</gene>
<dbReference type="Gene3D" id="1.10.10.10">
    <property type="entry name" value="Winged helix-like DNA-binding domain superfamily/Winged helix DNA-binding domain"/>
    <property type="match status" value="1"/>
</dbReference>